<organism evidence="2 3">
    <name type="scientific">Oikopleura dioica</name>
    <name type="common">Tunicate</name>
    <dbReference type="NCBI Taxonomy" id="34765"/>
    <lineage>
        <taxon>Eukaryota</taxon>
        <taxon>Metazoa</taxon>
        <taxon>Chordata</taxon>
        <taxon>Tunicata</taxon>
        <taxon>Appendicularia</taxon>
        <taxon>Copelata</taxon>
        <taxon>Oikopleuridae</taxon>
        <taxon>Oikopleura</taxon>
    </lineage>
</organism>
<gene>
    <name evidence="2" type="ORF">OKIOD_LOCUS7641</name>
</gene>
<proteinExistence type="predicted"/>
<evidence type="ECO:0000313" key="2">
    <source>
        <dbReference type="EMBL" id="CAG5098911.1"/>
    </source>
</evidence>
<feature type="chain" id="PRO_5047239756" evidence="1">
    <location>
        <begin position="16"/>
        <end position="129"/>
    </location>
</feature>
<dbReference type="Proteomes" id="UP001158576">
    <property type="component" value="Chromosome XSR"/>
</dbReference>
<keyword evidence="3" id="KW-1185">Reference proteome</keyword>
<protein>
    <submittedName>
        <fullName evidence="2">Oidioi.mRNA.OKI2018_I69.XSR.g16083.t1.cds</fullName>
    </submittedName>
</protein>
<name>A0ABN7SJW5_OIKDI</name>
<dbReference type="EMBL" id="OU015569">
    <property type="protein sequence ID" value="CAG5098911.1"/>
    <property type="molecule type" value="Genomic_DNA"/>
</dbReference>
<accession>A0ABN7SJW5</accession>
<evidence type="ECO:0000256" key="1">
    <source>
        <dbReference type="SAM" id="SignalP"/>
    </source>
</evidence>
<sequence length="129" mass="15203">MDFWIFLAFIASVSASGGSCCEDPNPPYMDKKKDILTRVESLAKEDLPGFEVCFSNMLETKIEEDEKYRNFLIENEDWYQLDYEEEHNNFIMTDERKNEMKETCLEMLYALKDLACFQSQHGPVDWDSL</sequence>
<reference evidence="2 3" key="1">
    <citation type="submission" date="2021-04" db="EMBL/GenBank/DDBJ databases">
        <authorList>
            <person name="Bliznina A."/>
        </authorList>
    </citation>
    <scope>NUCLEOTIDE SEQUENCE [LARGE SCALE GENOMIC DNA]</scope>
</reference>
<evidence type="ECO:0000313" key="3">
    <source>
        <dbReference type="Proteomes" id="UP001158576"/>
    </source>
</evidence>
<feature type="signal peptide" evidence="1">
    <location>
        <begin position="1"/>
        <end position="15"/>
    </location>
</feature>
<keyword evidence="1" id="KW-0732">Signal</keyword>